<protein>
    <submittedName>
        <fullName evidence="2">Uncharacterized protein</fullName>
    </submittedName>
</protein>
<dbReference type="Proteomes" id="UP000688137">
    <property type="component" value="Unassembled WGS sequence"/>
</dbReference>
<dbReference type="OMA" id="RIMPKQF"/>
<organism evidence="2 3">
    <name type="scientific">Paramecium primaurelia</name>
    <dbReference type="NCBI Taxonomy" id="5886"/>
    <lineage>
        <taxon>Eukaryota</taxon>
        <taxon>Sar</taxon>
        <taxon>Alveolata</taxon>
        <taxon>Ciliophora</taxon>
        <taxon>Intramacronucleata</taxon>
        <taxon>Oligohymenophorea</taxon>
        <taxon>Peniculida</taxon>
        <taxon>Parameciidae</taxon>
        <taxon>Paramecium</taxon>
    </lineage>
</organism>
<evidence type="ECO:0000313" key="3">
    <source>
        <dbReference type="Proteomes" id="UP000688137"/>
    </source>
</evidence>
<evidence type="ECO:0000313" key="2">
    <source>
        <dbReference type="EMBL" id="CAD8100761.1"/>
    </source>
</evidence>
<comment type="caution">
    <text evidence="2">The sequence shown here is derived from an EMBL/GenBank/DDBJ whole genome shotgun (WGS) entry which is preliminary data.</text>
</comment>
<sequence>MIQSNSQNSLIKQSHFGQIITKTPLNKLNRPQDQSTISQYQSPTLRQAMSPKAAREYLNSLKSFICHYETKPTVERMPTQSLHEIMQQQPYLYFPVANRLNDHIKLITPHKIEVRKMNDDGTIHSLRYYYLKQAALGSSNDIPQSQQIMIVGQKQSGKKKLFQELIKRIMPKQFKLQLYTESGEKTINLQLNDDIKQTIKSILAGLKHYQLIAQGEQNMIACRGLEGFKRDKKDKGILIMCVKPGKQEKSECIKTLKLLEEIYKN</sequence>
<dbReference type="AlphaFoldDB" id="A0A8S1PDA4"/>
<dbReference type="EMBL" id="CAJJDM010000116">
    <property type="protein sequence ID" value="CAD8100761.1"/>
    <property type="molecule type" value="Genomic_DNA"/>
</dbReference>
<reference evidence="2" key="1">
    <citation type="submission" date="2021-01" db="EMBL/GenBank/DDBJ databases">
        <authorList>
            <consortium name="Genoscope - CEA"/>
            <person name="William W."/>
        </authorList>
    </citation>
    <scope>NUCLEOTIDE SEQUENCE</scope>
</reference>
<feature type="region of interest" description="Disordered" evidence="1">
    <location>
        <begin position="23"/>
        <end position="48"/>
    </location>
</feature>
<accession>A0A8S1PDA4</accession>
<keyword evidence="3" id="KW-1185">Reference proteome</keyword>
<name>A0A8S1PDA4_PARPR</name>
<feature type="compositionally biased region" description="Polar residues" evidence="1">
    <location>
        <begin position="23"/>
        <end position="47"/>
    </location>
</feature>
<evidence type="ECO:0000256" key="1">
    <source>
        <dbReference type="SAM" id="MobiDB-lite"/>
    </source>
</evidence>
<proteinExistence type="predicted"/>
<gene>
    <name evidence="2" type="ORF">PPRIM_AZ9-3.1.T1130085</name>
</gene>